<dbReference type="InterPro" id="IPR015943">
    <property type="entry name" value="WD40/YVTN_repeat-like_dom_sf"/>
</dbReference>
<evidence type="ECO:0000256" key="11">
    <source>
        <dbReference type="SAM" id="MobiDB-lite"/>
    </source>
</evidence>
<evidence type="ECO:0000313" key="12">
    <source>
        <dbReference type="EMBL" id="CAL4072050.1"/>
    </source>
</evidence>
<accession>A0AAV2Q9W2</accession>
<dbReference type="EMBL" id="CAXKWB010004099">
    <property type="protein sequence ID" value="CAL4072050.1"/>
    <property type="molecule type" value="Genomic_DNA"/>
</dbReference>
<evidence type="ECO:0000256" key="3">
    <source>
        <dbReference type="ARBA" id="ARBA00022490"/>
    </source>
</evidence>
<dbReference type="InterPro" id="IPR036322">
    <property type="entry name" value="WD40_repeat_dom_sf"/>
</dbReference>
<reference evidence="12 13" key="1">
    <citation type="submission" date="2024-05" db="EMBL/GenBank/DDBJ databases">
        <authorList>
            <person name="Wallberg A."/>
        </authorList>
    </citation>
    <scope>NUCLEOTIDE SEQUENCE [LARGE SCALE GENOMIC DNA]</scope>
</reference>
<dbReference type="SUPFAM" id="SSF50978">
    <property type="entry name" value="WD40 repeat-like"/>
    <property type="match status" value="1"/>
</dbReference>
<evidence type="ECO:0000256" key="9">
    <source>
        <dbReference type="ARBA" id="ARBA00023273"/>
    </source>
</evidence>
<gene>
    <name evidence="12" type="ORF">MNOR_LOCUS8728</name>
</gene>
<evidence type="ECO:0000256" key="5">
    <source>
        <dbReference type="ARBA" id="ARBA00022737"/>
    </source>
</evidence>
<dbReference type="GO" id="GO:0031514">
    <property type="term" value="C:motile cilium"/>
    <property type="evidence" value="ECO:0007669"/>
    <property type="project" value="UniProtKB-SubCell"/>
</dbReference>
<keyword evidence="8" id="KW-0206">Cytoskeleton</keyword>
<dbReference type="GO" id="GO:0003341">
    <property type="term" value="P:cilium movement"/>
    <property type="evidence" value="ECO:0007669"/>
    <property type="project" value="TreeGrafter"/>
</dbReference>
<keyword evidence="13" id="KW-1185">Reference proteome</keyword>
<feature type="non-terminal residue" evidence="12">
    <location>
        <position position="287"/>
    </location>
</feature>
<protein>
    <submittedName>
        <fullName evidence="12">Uncharacterized protein</fullName>
    </submittedName>
</protein>
<keyword evidence="5" id="KW-0677">Repeat</keyword>
<evidence type="ECO:0000256" key="8">
    <source>
        <dbReference type="ARBA" id="ARBA00023212"/>
    </source>
</evidence>
<feature type="region of interest" description="Disordered" evidence="11">
    <location>
        <begin position="1"/>
        <end position="35"/>
    </location>
</feature>
<evidence type="ECO:0000256" key="2">
    <source>
        <dbReference type="ARBA" id="ARBA00004430"/>
    </source>
</evidence>
<evidence type="ECO:0000256" key="4">
    <source>
        <dbReference type="ARBA" id="ARBA00022574"/>
    </source>
</evidence>
<dbReference type="Proteomes" id="UP001497623">
    <property type="component" value="Unassembled WGS sequence"/>
</dbReference>
<comment type="caution">
    <text evidence="12">The sequence shown here is derived from an EMBL/GenBank/DDBJ whole genome shotgun (WGS) entry which is preliminary data.</text>
</comment>
<evidence type="ECO:0000313" key="13">
    <source>
        <dbReference type="Proteomes" id="UP001497623"/>
    </source>
</evidence>
<sequence length="287" mass="31460">MGDIASLKKSTDVQNGTNKKNKGKNNNKRKSLIPSENDSIDIKGIPVLAMLRGLGVVERMLSVTENSQLLFMYTTGIAAIRDSRKVSMSQAKASITELFTFQSLRTKGRRVNSITFAKTSPWLVLATYGELVFTKEKWGVINGWNIKRIGQPEMEMPLPGPATVLCSCPKAPQLLAVALLDGTLLVYQLDVPIPTLIMDTRCGVDRHSSPVWSVDWREPQIVSGSVAQKAALASDADKLSFKTVVKGMQVPNPEAELAYSLVSASEDGTVREWLFIKDTILCCTSKL</sequence>
<evidence type="ECO:0000256" key="1">
    <source>
        <dbReference type="ARBA" id="ARBA00004230"/>
    </source>
</evidence>
<dbReference type="GO" id="GO:0045504">
    <property type="term" value="F:dynein heavy chain binding"/>
    <property type="evidence" value="ECO:0007669"/>
    <property type="project" value="TreeGrafter"/>
</dbReference>
<keyword evidence="9" id="KW-0966">Cell projection</keyword>
<evidence type="ECO:0000256" key="6">
    <source>
        <dbReference type="ARBA" id="ARBA00022846"/>
    </source>
</evidence>
<dbReference type="Gene3D" id="2.130.10.10">
    <property type="entry name" value="YVTN repeat-like/Quinoprotein amine dehydrogenase"/>
    <property type="match status" value="1"/>
</dbReference>
<dbReference type="PANTHER" id="PTHR12442:SF12">
    <property type="entry name" value="DYNEIN AXONEMAL INTERMEDIATE CHAIN 4"/>
    <property type="match status" value="1"/>
</dbReference>
<feature type="compositionally biased region" description="Basic residues" evidence="11">
    <location>
        <begin position="19"/>
        <end position="31"/>
    </location>
</feature>
<dbReference type="GO" id="GO:0005858">
    <property type="term" value="C:axonemal dynein complex"/>
    <property type="evidence" value="ECO:0007669"/>
    <property type="project" value="TreeGrafter"/>
</dbReference>
<dbReference type="InterPro" id="IPR050687">
    <property type="entry name" value="Dynein_IC"/>
</dbReference>
<keyword evidence="3" id="KW-0963">Cytoplasm</keyword>
<evidence type="ECO:0000256" key="10">
    <source>
        <dbReference type="ARBA" id="ARBA00024190"/>
    </source>
</evidence>
<keyword evidence="4" id="KW-0853">WD repeat</keyword>
<dbReference type="GO" id="GO:0120293">
    <property type="term" value="C:dynein axonemal particle"/>
    <property type="evidence" value="ECO:0007669"/>
    <property type="project" value="UniProtKB-SubCell"/>
</dbReference>
<dbReference type="PANTHER" id="PTHR12442">
    <property type="entry name" value="DYNEIN INTERMEDIATE CHAIN"/>
    <property type="match status" value="1"/>
</dbReference>
<keyword evidence="7" id="KW-0969">Cilium</keyword>
<evidence type="ECO:0000256" key="7">
    <source>
        <dbReference type="ARBA" id="ARBA00023069"/>
    </source>
</evidence>
<name>A0AAV2Q9W2_MEGNR</name>
<dbReference type="AlphaFoldDB" id="A0AAV2Q9W2"/>
<keyword evidence="6" id="KW-0282">Flagellum</keyword>
<dbReference type="GO" id="GO:0045503">
    <property type="term" value="F:dynein light chain binding"/>
    <property type="evidence" value="ECO:0007669"/>
    <property type="project" value="TreeGrafter"/>
</dbReference>
<proteinExistence type="predicted"/>
<organism evidence="12 13">
    <name type="scientific">Meganyctiphanes norvegica</name>
    <name type="common">Northern krill</name>
    <name type="synonym">Thysanopoda norvegica</name>
    <dbReference type="NCBI Taxonomy" id="48144"/>
    <lineage>
        <taxon>Eukaryota</taxon>
        <taxon>Metazoa</taxon>
        <taxon>Ecdysozoa</taxon>
        <taxon>Arthropoda</taxon>
        <taxon>Crustacea</taxon>
        <taxon>Multicrustacea</taxon>
        <taxon>Malacostraca</taxon>
        <taxon>Eumalacostraca</taxon>
        <taxon>Eucarida</taxon>
        <taxon>Euphausiacea</taxon>
        <taxon>Euphausiidae</taxon>
        <taxon>Meganyctiphanes</taxon>
    </lineage>
</organism>
<comment type="subcellular location">
    <subcellularLocation>
        <location evidence="1">Cell projection</location>
        <location evidence="1">Cilium</location>
        <location evidence="1">Flagellum</location>
    </subcellularLocation>
    <subcellularLocation>
        <location evidence="2">Cytoplasm</location>
        <location evidence="2">Cytoskeleton</location>
        <location evidence="2">Cilium axoneme</location>
    </subcellularLocation>
    <subcellularLocation>
        <location evidence="10">Dynein axonemal particle</location>
    </subcellularLocation>
</comment>